<accession>A0AA86S5R9</accession>
<proteinExistence type="predicted"/>
<evidence type="ECO:0000313" key="2">
    <source>
        <dbReference type="Proteomes" id="UP001189624"/>
    </source>
</evidence>
<evidence type="ECO:0000313" key="1">
    <source>
        <dbReference type="EMBL" id="CAJ1940419.1"/>
    </source>
</evidence>
<organism evidence="1 2">
    <name type="scientific">Sphenostylis stenocarpa</name>
    <dbReference type="NCBI Taxonomy" id="92480"/>
    <lineage>
        <taxon>Eukaryota</taxon>
        <taxon>Viridiplantae</taxon>
        <taxon>Streptophyta</taxon>
        <taxon>Embryophyta</taxon>
        <taxon>Tracheophyta</taxon>
        <taxon>Spermatophyta</taxon>
        <taxon>Magnoliopsida</taxon>
        <taxon>eudicotyledons</taxon>
        <taxon>Gunneridae</taxon>
        <taxon>Pentapetalae</taxon>
        <taxon>rosids</taxon>
        <taxon>fabids</taxon>
        <taxon>Fabales</taxon>
        <taxon>Fabaceae</taxon>
        <taxon>Papilionoideae</taxon>
        <taxon>50 kb inversion clade</taxon>
        <taxon>NPAAA clade</taxon>
        <taxon>indigoferoid/millettioid clade</taxon>
        <taxon>Phaseoleae</taxon>
        <taxon>Sphenostylis</taxon>
    </lineage>
</organism>
<dbReference type="PANTHER" id="PTHR35484:SF2">
    <property type="entry name" value="OUTER ENVELOPE PORE PROTEIN 37, CHLOROPLASTIC"/>
    <property type="match status" value="1"/>
</dbReference>
<name>A0AA86S5R9_9FABA</name>
<dbReference type="GO" id="GO:0005216">
    <property type="term" value="F:monoatomic ion channel activity"/>
    <property type="evidence" value="ECO:0007669"/>
    <property type="project" value="InterPro"/>
</dbReference>
<gene>
    <name evidence="1" type="ORF">AYBTSS11_LOCUS9688</name>
</gene>
<keyword evidence="2" id="KW-1185">Reference proteome</keyword>
<dbReference type="AlphaFoldDB" id="A0AA86S5R9"/>
<reference evidence="1" key="1">
    <citation type="submission" date="2023-10" db="EMBL/GenBank/DDBJ databases">
        <authorList>
            <person name="Domelevo Entfellner J.-B."/>
        </authorList>
    </citation>
    <scope>NUCLEOTIDE SEQUENCE</scope>
</reference>
<dbReference type="GO" id="GO:0006812">
    <property type="term" value="P:monoatomic cation transport"/>
    <property type="evidence" value="ECO:0007669"/>
    <property type="project" value="InterPro"/>
</dbReference>
<dbReference type="GO" id="GO:0009707">
    <property type="term" value="C:chloroplast outer membrane"/>
    <property type="evidence" value="ECO:0007669"/>
    <property type="project" value="TreeGrafter"/>
</dbReference>
<dbReference type="InterPro" id="IPR038951">
    <property type="entry name" value="OEP37-like"/>
</dbReference>
<dbReference type="Proteomes" id="UP001189624">
    <property type="component" value="Chromosome 3"/>
</dbReference>
<sequence>MVTRENQLVEMESAAGNPNYIMVSSPAAPAPAAVEPQSQLPLAVASTHNCKQPLFSFPRRPALRVTSEFDSESAVFFHKISCKLLDSLAKFKFSFNHGGKGNISEPQISFVSKHLSLQYDLEDHNALVKTSIDVGPRLQLTGVHDVKAQQGEVTVLANIAHPGYSLQLSTPVPSVGLPKATLRFPLGEVSLQEKEEEEVKRLLSVSGTLKGQLLNGVLSAQYKDEELKLKYGYKDDEMSFLPVLSLPSNALSFAFKRRFGPSQKLSYWYNFDSNDWSAVYKRTYGKDFKFKAGYDSDVRLGWASLWVGDEGGKAKTAPMQMKVQFMLQVPQENIKSSVLMFRIKKRWDF</sequence>
<dbReference type="Gramene" id="rna-AYBTSS11_LOCUS9688">
    <property type="protein sequence ID" value="CAJ1940419.1"/>
    <property type="gene ID" value="gene-AYBTSS11_LOCUS9688"/>
</dbReference>
<dbReference type="EMBL" id="OY731400">
    <property type="protein sequence ID" value="CAJ1940419.1"/>
    <property type="molecule type" value="Genomic_DNA"/>
</dbReference>
<dbReference type="PANTHER" id="PTHR35484">
    <property type="entry name" value="OUTER ENVELOPE PORE PROTEIN 37, CHLOROPLASTIC"/>
    <property type="match status" value="1"/>
</dbReference>
<protein>
    <recommendedName>
        <fullName evidence="3">Outer envelope pore protein 37, chloroplastic</fullName>
    </recommendedName>
</protein>
<evidence type="ECO:0008006" key="3">
    <source>
        <dbReference type="Google" id="ProtNLM"/>
    </source>
</evidence>